<dbReference type="PANTHER" id="PTHR30328:SF54">
    <property type="entry name" value="HTH-TYPE TRANSCRIPTIONAL REPRESSOR SCO4008"/>
    <property type="match status" value="1"/>
</dbReference>
<evidence type="ECO:0000256" key="2">
    <source>
        <dbReference type="PROSITE-ProRule" id="PRU00335"/>
    </source>
</evidence>
<dbReference type="InterPro" id="IPR050109">
    <property type="entry name" value="HTH-type_TetR-like_transc_reg"/>
</dbReference>
<dbReference type="EMBL" id="JQEC01000044">
    <property type="protein sequence ID" value="KGJ90917.1"/>
    <property type="molecule type" value="Genomic_DNA"/>
</dbReference>
<dbReference type="PRINTS" id="PR00455">
    <property type="entry name" value="HTHTETR"/>
</dbReference>
<dbReference type="PATRIC" id="fig|28229.3.peg.3243"/>
<gene>
    <name evidence="4" type="ORF">GAB14E_0581</name>
</gene>
<dbReference type="SUPFAM" id="SSF46689">
    <property type="entry name" value="Homeodomain-like"/>
    <property type="match status" value="1"/>
</dbReference>
<dbReference type="AlphaFoldDB" id="A0A099KLU3"/>
<dbReference type="Pfam" id="PF00440">
    <property type="entry name" value="TetR_N"/>
    <property type="match status" value="1"/>
</dbReference>
<sequence length="209" mass="23724">MSVKKEAVGQVRQKNVALILTAAKTEFVTHGFKGASIKRIAERANIARANIHYYFNDKTDLYQQLLNEIIVSWNTSFDTLSVDDDPKTILTAYIHEKIMHAKHDPDGSKIFASEIIHGAPILTEYLHTEFKQWLDEKITVIETWIQQGKIDAINPYHLLFLIWSSTQHYADFNVQVLAGFGKEAMNDDDFDEVVQSLTAIILKGCGLTK</sequence>
<dbReference type="InterPro" id="IPR023772">
    <property type="entry name" value="DNA-bd_HTH_TetR-type_CS"/>
</dbReference>
<dbReference type="Gene3D" id="1.10.10.60">
    <property type="entry name" value="Homeodomain-like"/>
    <property type="match status" value="1"/>
</dbReference>
<dbReference type="InterPro" id="IPR036271">
    <property type="entry name" value="Tet_transcr_reg_TetR-rel_C_sf"/>
</dbReference>
<dbReference type="Proteomes" id="UP000029868">
    <property type="component" value="Unassembled WGS sequence"/>
</dbReference>
<dbReference type="PROSITE" id="PS50977">
    <property type="entry name" value="HTH_TETR_2"/>
    <property type="match status" value="1"/>
</dbReference>
<dbReference type="InterPro" id="IPR013573">
    <property type="entry name" value="Tscrpt_reg_YcdC_C"/>
</dbReference>
<evidence type="ECO:0000256" key="1">
    <source>
        <dbReference type="ARBA" id="ARBA00023125"/>
    </source>
</evidence>
<organism evidence="4 5">
    <name type="scientific">Colwellia psychrerythraea</name>
    <name type="common">Vibrio psychroerythus</name>
    <dbReference type="NCBI Taxonomy" id="28229"/>
    <lineage>
        <taxon>Bacteria</taxon>
        <taxon>Pseudomonadati</taxon>
        <taxon>Pseudomonadota</taxon>
        <taxon>Gammaproteobacteria</taxon>
        <taxon>Alteromonadales</taxon>
        <taxon>Colwelliaceae</taxon>
        <taxon>Colwellia</taxon>
    </lineage>
</organism>
<dbReference type="GO" id="GO:0045892">
    <property type="term" value="P:negative regulation of DNA-templated transcription"/>
    <property type="evidence" value="ECO:0007669"/>
    <property type="project" value="InterPro"/>
</dbReference>
<comment type="caution">
    <text evidence="4">The sequence shown here is derived from an EMBL/GenBank/DDBJ whole genome shotgun (WGS) entry which is preliminary data.</text>
</comment>
<evidence type="ECO:0000259" key="3">
    <source>
        <dbReference type="PROSITE" id="PS50977"/>
    </source>
</evidence>
<feature type="DNA-binding region" description="H-T-H motif" evidence="2">
    <location>
        <begin position="36"/>
        <end position="55"/>
    </location>
</feature>
<keyword evidence="1 2" id="KW-0238">DNA-binding</keyword>
<dbReference type="GO" id="GO:0003677">
    <property type="term" value="F:DNA binding"/>
    <property type="evidence" value="ECO:0007669"/>
    <property type="project" value="UniProtKB-UniRule"/>
</dbReference>
<dbReference type="PANTHER" id="PTHR30328">
    <property type="entry name" value="TRANSCRIPTIONAL REPRESSOR"/>
    <property type="match status" value="1"/>
</dbReference>
<dbReference type="RefSeq" id="WP_033083237.1">
    <property type="nucleotide sequence ID" value="NZ_JQEC01000044.1"/>
</dbReference>
<proteinExistence type="predicted"/>
<dbReference type="Pfam" id="PF08362">
    <property type="entry name" value="TetR_C_3"/>
    <property type="match status" value="1"/>
</dbReference>
<dbReference type="PROSITE" id="PS01081">
    <property type="entry name" value="HTH_TETR_1"/>
    <property type="match status" value="1"/>
</dbReference>
<dbReference type="SUPFAM" id="SSF48498">
    <property type="entry name" value="Tetracyclin repressor-like, C-terminal domain"/>
    <property type="match status" value="1"/>
</dbReference>
<protein>
    <submittedName>
        <fullName evidence="4">Transcriptional regulator, TetR family</fullName>
    </submittedName>
</protein>
<name>A0A099KLU3_COLPS</name>
<accession>A0A099KLU3</accession>
<evidence type="ECO:0000313" key="4">
    <source>
        <dbReference type="EMBL" id="KGJ90917.1"/>
    </source>
</evidence>
<feature type="domain" description="HTH tetR-type" evidence="3">
    <location>
        <begin position="13"/>
        <end position="73"/>
    </location>
</feature>
<dbReference type="InterPro" id="IPR009057">
    <property type="entry name" value="Homeodomain-like_sf"/>
</dbReference>
<dbReference type="InterPro" id="IPR001647">
    <property type="entry name" value="HTH_TetR"/>
</dbReference>
<evidence type="ECO:0000313" key="5">
    <source>
        <dbReference type="Proteomes" id="UP000029868"/>
    </source>
</evidence>
<dbReference type="Gene3D" id="1.10.357.10">
    <property type="entry name" value="Tetracycline Repressor, domain 2"/>
    <property type="match status" value="1"/>
</dbReference>
<dbReference type="OrthoDB" id="6860332at2"/>
<reference evidence="4 5" key="1">
    <citation type="submission" date="2014-08" db="EMBL/GenBank/DDBJ databases">
        <title>Genomic and Phenotypic Diversity of Colwellia psychrerythraea strains from Disparate Marine Basins.</title>
        <authorList>
            <person name="Techtmann S.M."/>
            <person name="Stelling S.C."/>
            <person name="Utturkar S.M."/>
            <person name="Alshibli N."/>
            <person name="Harris A."/>
            <person name="Brown S.D."/>
            <person name="Hazen T.C."/>
        </authorList>
    </citation>
    <scope>NUCLEOTIDE SEQUENCE [LARGE SCALE GENOMIC DNA]</scope>
    <source>
        <strain evidence="4 5">GAB14E</strain>
    </source>
</reference>